<dbReference type="EMBL" id="BRXZ01004334">
    <property type="protein sequence ID" value="GMH46916.1"/>
    <property type="molecule type" value="Genomic_DNA"/>
</dbReference>
<dbReference type="SUPFAM" id="SSF48452">
    <property type="entry name" value="TPR-like"/>
    <property type="match status" value="1"/>
</dbReference>
<organism evidence="3 4">
    <name type="scientific">Triparma retinervis</name>
    <dbReference type="NCBI Taxonomy" id="2557542"/>
    <lineage>
        <taxon>Eukaryota</taxon>
        <taxon>Sar</taxon>
        <taxon>Stramenopiles</taxon>
        <taxon>Ochrophyta</taxon>
        <taxon>Bolidophyceae</taxon>
        <taxon>Parmales</taxon>
        <taxon>Triparmaceae</taxon>
        <taxon>Triparma</taxon>
    </lineage>
</organism>
<dbReference type="OrthoDB" id="199400at2759"/>
<feature type="non-terminal residue" evidence="3">
    <location>
        <position position="1192"/>
    </location>
</feature>
<feature type="region of interest" description="Disordered" evidence="2">
    <location>
        <begin position="372"/>
        <end position="400"/>
    </location>
</feature>
<feature type="coiled-coil region" evidence="1">
    <location>
        <begin position="658"/>
        <end position="765"/>
    </location>
</feature>
<feature type="compositionally biased region" description="Basic and acidic residues" evidence="2">
    <location>
        <begin position="372"/>
        <end position="384"/>
    </location>
</feature>
<dbReference type="Gene3D" id="1.20.920.60">
    <property type="match status" value="1"/>
</dbReference>
<evidence type="ECO:0000313" key="3">
    <source>
        <dbReference type="EMBL" id="GMH46916.1"/>
    </source>
</evidence>
<dbReference type="Gene3D" id="1.25.40.10">
    <property type="entry name" value="Tetratricopeptide repeat domain"/>
    <property type="match status" value="1"/>
</dbReference>
<feature type="compositionally biased region" description="Acidic residues" evidence="2">
    <location>
        <begin position="626"/>
        <end position="648"/>
    </location>
</feature>
<dbReference type="Proteomes" id="UP001165082">
    <property type="component" value="Unassembled WGS sequence"/>
</dbReference>
<protein>
    <submittedName>
        <fullName evidence="3">Uncharacterized protein</fullName>
    </submittedName>
</protein>
<feature type="compositionally biased region" description="Acidic residues" evidence="2">
    <location>
        <begin position="182"/>
        <end position="197"/>
    </location>
</feature>
<dbReference type="AlphaFoldDB" id="A0A9W6Z757"/>
<feature type="compositionally biased region" description="Basic residues" evidence="2">
    <location>
        <begin position="94"/>
        <end position="103"/>
    </location>
</feature>
<proteinExistence type="predicted"/>
<feature type="compositionally biased region" description="Low complexity" evidence="2">
    <location>
        <begin position="583"/>
        <end position="592"/>
    </location>
</feature>
<evidence type="ECO:0000256" key="2">
    <source>
        <dbReference type="SAM" id="MobiDB-lite"/>
    </source>
</evidence>
<feature type="region of interest" description="Disordered" evidence="2">
    <location>
        <begin position="1"/>
        <end position="110"/>
    </location>
</feature>
<evidence type="ECO:0000256" key="1">
    <source>
        <dbReference type="SAM" id="Coils"/>
    </source>
</evidence>
<accession>A0A9W6Z757</accession>
<dbReference type="InterPro" id="IPR026983">
    <property type="entry name" value="DHC"/>
</dbReference>
<feature type="compositionally biased region" description="Acidic residues" evidence="2">
    <location>
        <begin position="210"/>
        <end position="225"/>
    </location>
</feature>
<reference evidence="3" key="1">
    <citation type="submission" date="2022-07" db="EMBL/GenBank/DDBJ databases">
        <title>Genome analysis of Parmales, a sister group of diatoms, reveals the evolutionary specialization of diatoms from phago-mixotrophs to photoautotrophs.</title>
        <authorList>
            <person name="Ban H."/>
            <person name="Sato S."/>
            <person name="Yoshikawa S."/>
            <person name="Kazumasa Y."/>
            <person name="Nakamura Y."/>
            <person name="Ichinomiya M."/>
            <person name="Saitoh K."/>
            <person name="Sato N."/>
            <person name="Blanc-Mathieu R."/>
            <person name="Endo H."/>
            <person name="Kuwata A."/>
            <person name="Ogata H."/>
        </authorList>
    </citation>
    <scope>NUCLEOTIDE SEQUENCE</scope>
</reference>
<dbReference type="GO" id="GO:0051959">
    <property type="term" value="F:dynein light intermediate chain binding"/>
    <property type="evidence" value="ECO:0007669"/>
    <property type="project" value="InterPro"/>
</dbReference>
<dbReference type="GO" id="GO:0007018">
    <property type="term" value="P:microtubule-based movement"/>
    <property type="evidence" value="ECO:0007669"/>
    <property type="project" value="InterPro"/>
</dbReference>
<dbReference type="PANTHER" id="PTHR22878">
    <property type="entry name" value="DYNEIN HEAVY CHAIN 6, AXONEMAL-LIKE-RELATED"/>
    <property type="match status" value="1"/>
</dbReference>
<feature type="compositionally biased region" description="Polar residues" evidence="2">
    <location>
        <begin position="387"/>
        <end position="396"/>
    </location>
</feature>
<keyword evidence="1" id="KW-0175">Coiled coil</keyword>
<comment type="caution">
    <text evidence="3">The sequence shown here is derived from an EMBL/GenBank/DDBJ whole genome shotgun (WGS) entry which is preliminary data.</text>
</comment>
<evidence type="ECO:0000313" key="4">
    <source>
        <dbReference type="Proteomes" id="UP001165082"/>
    </source>
</evidence>
<sequence>MCSGLVSIAGFHQRHTKAKERKKIVDPRKEDSEAFKGWKEKKDEEMRKTRKAALAAGEDKLGGASKVAPKDNASDNAKATEEEHRAWIKSKNLALKKKSRDRKKKEADMWDAMKREREELIERKRKELKPHVERRKLLFKMEHEKYKSMTSGAGLPSKLAARLKELKRNPLNGSVVMMKDNQDDEEEELNVYGEDFEQPSVEKSSTGAGYEDDFDDNDANSEYGDDFSAPPQASPQKAADTTPQLFKTVTKEATPSRIRARTFALGLNGQDNAQTNKSIEASEALGPSGGSTNMAKINKSSKITLLALKEKLNHSAQILSLTAGAQYRHRKTIQRANETFGTVRSLRHKLSLDEKALEESERKRLEQWIKDHPPKHGVENRPVWDNDFTNPESSDLNARDTKKAVEEARSKSFRGTVGPGYGVDLNAVPEGFGMGTNVDGFTLNGVEKALDEPDLLELGSFFSPPVAVQAVVGAVAVLLGIEPDWQGVYKGLLRNSYYFLTCLRFFDKDAVSLHTALVLEQYMDSVLFEEDKCMRGSRALGKLRAWVVAVWDYITGEELRRMQEGPPTMVSAGGSPKQETEGPRTPTMTTMGPPQPRAPPSTPMTPDVRKKDVIKVDPTVAPGNFDETDYSESSEEDNDGDYADDFTEDNTRSTAIDAAKLMGELEELKRQLADAKLANQHAEERVKTAEDTAARALEKEEAEVKAAREEMQEKEIHDIEVVKEEMQRSASEALARAKEDARLEIDRANAAATSANKAVAELKAAAKEKSRMAMELSAMLAKEKLMRKLATKKKAEPVLKGILDFAADEEEETKMPTPVLEGILDAKVEEERKMIEERLKVLEEDQKRREEEGKEKDMVIELQNGILKAMKWLNARDEVIREGLNFGALSIHPGVEQLGVEQLEKLIGWFKKADLVNGSGPKAQEGVEGYEKAKKAAANLPKDNLAELADFDTRMQESNVQMDAAVKAFQSDLLDEVGRIWGRAKTLGVAEHYVPDQEGETLEQVRLSGGLEGVKGTVEGVKVATLSLLDGFIHLGDVMMKDAGGNGIGEYTEALRCGLIARCLDVKCADAMVKAGVGYEDVGETAKASELYILGIKAEGSKVVAEATYHLGVLKVEAGEDEEGEKLLDSAAALAAREGNAHLLTECHREKGRHLGSKGRWKEAAKSYGIASELNKELPEYLSAWGFALKEA</sequence>
<feature type="region of interest" description="Disordered" evidence="2">
    <location>
        <begin position="564"/>
        <end position="648"/>
    </location>
</feature>
<feature type="region of interest" description="Disordered" evidence="2">
    <location>
        <begin position="167"/>
        <end position="243"/>
    </location>
</feature>
<feature type="compositionally biased region" description="Low complexity" evidence="2">
    <location>
        <begin position="228"/>
        <end position="239"/>
    </location>
</feature>
<feature type="compositionally biased region" description="Basic residues" evidence="2">
    <location>
        <begin position="12"/>
        <end position="22"/>
    </location>
</feature>
<dbReference type="GO" id="GO:0030286">
    <property type="term" value="C:dynein complex"/>
    <property type="evidence" value="ECO:0007669"/>
    <property type="project" value="InterPro"/>
</dbReference>
<feature type="coiled-coil region" evidence="1">
    <location>
        <begin position="825"/>
        <end position="852"/>
    </location>
</feature>
<feature type="compositionally biased region" description="Basic and acidic residues" evidence="2">
    <location>
        <begin position="23"/>
        <end position="47"/>
    </location>
</feature>
<dbReference type="InterPro" id="IPR011990">
    <property type="entry name" value="TPR-like_helical_dom_sf"/>
</dbReference>
<dbReference type="GO" id="GO:0045505">
    <property type="term" value="F:dynein intermediate chain binding"/>
    <property type="evidence" value="ECO:0007669"/>
    <property type="project" value="InterPro"/>
</dbReference>
<feature type="compositionally biased region" description="Basic and acidic residues" evidence="2">
    <location>
        <begin position="68"/>
        <end position="86"/>
    </location>
</feature>
<feature type="compositionally biased region" description="Pro residues" evidence="2">
    <location>
        <begin position="593"/>
        <end position="603"/>
    </location>
</feature>
<gene>
    <name evidence="3" type="ORF">TrRE_jg12227</name>
</gene>
<keyword evidence="4" id="KW-1185">Reference proteome</keyword>
<name>A0A9W6Z757_9STRA</name>